<dbReference type="InterPro" id="IPR009739">
    <property type="entry name" value="LprI-like_N"/>
</dbReference>
<evidence type="ECO:0000313" key="3">
    <source>
        <dbReference type="EMBL" id="RDE07695.1"/>
    </source>
</evidence>
<dbReference type="PANTHER" id="PTHR39176:SF1">
    <property type="entry name" value="PERIPLASMIC PROTEIN"/>
    <property type="match status" value="1"/>
</dbReference>
<sequence length="185" mass="19672">MPAGWSPASPPIEKAAPMKPALFAAALFLALPAAAQQPAAFTTADAALMTACIEKLSSANQAEDDPAALRPTTDCIGAASTVCMESEDGGFSTIGMVTCTARETDWWDSQLNTHYAGLRESLAPDLFATLQAAQRVWIDYRDRACGFEYDLWGEGTIRSVIHAGCMLDLTAARADRVGTYAHAEP</sequence>
<keyword evidence="4" id="KW-1185">Reference proteome</keyword>
<proteinExistence type="predicted"/>
<feature type="domain" description="Lysozyme inhibitor LprI-like N-terminal" evidence="2">
    <location>
        <begin position="83"/>
        <end position="175"/>
    </location>
</feature>
<name>A0A369W1D1_9HYPH</name>
<reference evidence="4" key="1">
    <citation type="submission" date="2018-07" db="EMBL/GenBank/DDBJ databases">
        <authorList>
            <person name="Liu B.-T."/>
            <person name="Du Z."/>
        </authorList>
    </citation>
    <scope>NUCLEOTIDE SEQUENCE [LARGE SCALE GENOMIC DNA]</scope>
    <source>
        <strain evidence="4">XYN52</strain>
    </source>
</reference>
<feature type="signal peptide" evidence="1">
    <location>
        <begin position="1"/>
        <end position="35"/>
    </location>
</feature>
<dbReference type="AlphaFoldDB" id="A0A369W1D1"/>
<dbReference type="Gene3D" id="1.20.1270.180">
    <property type="match status" value="1"/>
</dbReference>
<feature type="chain" id="PRO_5016852134" evidence="1">
    <location>
        <begin position="36"/>
        <end position="185"/>
    </location>
</feature>
<dbReference type="Pfam" id="PF07007">
    <property type="entry name" value="LprI"/>
    <property type="match status" value="1"/>
</dbReference>
<dbReference type="PANTHER" id="PTHR39176">
    <property type="entry name" value="PERIPLASMIC PROTEIN-RELATED"/>
    <property type="match status" value="1"/>
</dbReference>
<accession>A0A369W1D1</accession>
<evidence type="ECO:0000259" key="2">
    <source>
        <dbReference type="Pfam" id="PF07007"/>
    </source>
</evidence>
<evidence type="ECO:0000256" key="1">
    <source>
        <dbReference type="SAM" id="SignalP"/>
    </source>
</evidence>
<dbReference type="Proteomes" id="UP000253759">
    <property type="component" value="Unassembled WGS sequence"/>
</dbReference>
<evidence type="ECO:0000313" key="4">
    <source>
        <dbReference type="Proteomes" id="UP000253759"/>
    </source>
</evidence>
<dbReference type="EMBL" id="QQNH01000041">
    <property type="protein sequence ID" value="RDE07695.1"/>
    <property type="molecule type" value="Genomic_DNA"/>
</dbReference>
<organism evidence="3 4">
    <name type="scientific">Pelagibacterium lacus</name>
    <dbReference type="NCBI Taxonomy" id="2282655"/>
    <lineage>
        <taxon>Bacteria</taxon>
        <taxon>Pseudomonadati</taxon>
        <taxon>Pseudomonadota</taxon>
        <taxon>Alphaproteobacteria</taxon>
        <taxon>Hyphomicrobiales</taxon>
        <taxon>Devosiaceae</taxon>
        <taxon>Pelagibacterium</taxon>
    </lineage>
</organism>
<gene>
    <name evidence="3" type="ORF">DVH29_15410</name>
</gene>
<comment type="caution">
    <text evidence="3">The sequence shown here is derived from an EMBL/GenBank/DDBJ whole genome shotgun (WGS) entry which is preliminary data.</text>
</comment>
<keyword evidence="1" id="KW-0732">Signal</keyword>
<protein>
    <submittedName>
        <fullName evidence="3">DUF1311 domain-containing protein</fullName>
    </submittedName>
</protein>